<evidence type="ECO:0000256" key="6">
    <source>
        <dbReference type="ARBA" id="ARBA00022475"/>
    </source>
</evidence>
<evidence type="ECO:0000256" key="1">
    <source>
        <dbReference type="ARBA" id="ARBA00002841"/>
    </source>
</evidence>
<keyword evidence="11 12" id="KW-0449">Lipoprotein</keyword>
<dbReference type="Pfam" id="PF12849">
    <property type="entry name" value="PBP_like_2"/>
    <property type="match status" value="1"/>
</dbReference>
<evidence type="ECO:0000256" key="12">
    <source>
        <dbReference type="RuleBase" id="RU367119"/>
    </source>
</evidence>
<feature type="signal peptide" evidence="12">
    <location>
        <begin position="1"/>
        <end position="20"/>
    </location>
</feature>
<dbReference type="STRING" id="46223.SAMN05421852_102126"/>
<comment type="subcellular location">
    <subcellularLocation>
        <location evidence="2 12">Cell membrane</location>
        <topology evidence="2 12">Lipid-anchor</topology>
    </subcellularLocation>
</comment>
<evidence type="ECO:0000256" key="3">
    <source>
        <dbReference type="ARBA" id="ARBA00008725"/>
    </source>
</evidence>
<evidence type="ECO:0000256" key="2">
    <source>
        <dbReference type="ARBA" id="ARBA00004193"/>
    </source>
</evidence>
<gene>
    <name evidence="14" type="ORF">SAMN05421852_102126</name>
</gene>
<dbReference type="RefSeq" id="WP_093227897.1">
    <property type="nucleotide sequence ID" value="NZ_FORR01000002.1"/>
</dbReference>
<proteinExistence type="inferred from homology"/>
<dbReference type="SUPFAM" id="SSF53850">
    <property type="entry name" value="Periplasmic binding protein-like II"/>
    <property type="match status" value="1"/>
</dbReference>
<comment type="similarity">
    <text evidence="3 12">Belongs to the PstS family.</text>
</comment>
<feature type="chain" id="PRO_5039745014" description="Phosphate-binding protein" evidence="12">
    <location>
        <begin position="21"/>
        <end position="303"/>
    </location>
</feature>
<organism evidence="14 15">
    <name type="scientific">Thermoflavimicrobium dichotomicum</name>
    <dbReference type="NCBI Taxonomy" id="46223"/>
    <lineage>
        <taxon>Bacteria</taxon>
        <taxon>Bacillati</taxon>
        <taxon>Bacillota</taxon>
        <taxon>Bacilli</taxon>
        <taxon>Bacillales</taxon>
        <taxon>Thermoactinomycetaceae</taxon>
        <taxon>Thermoflavimicrobium</taxon>
    </lineage>
</organism>
<dbReference type="AlphaFoldDB" id="A0A1I3LBL7"/>
<dbReference type="Proteomes" id="UP000199545">
    <property type="component" value="Unassembled WGS sequence"/>
</dbReference>
<keyword evidence="9" id="KW-0472">Membrane</keyword>
<comment type="function">
    <text evidence="1">Part of the ABC transporter complex PstSACB involved in phosphate import.</text>
</comment>
<dbReference type="InterPro" id="IPR011862">
    <property type="entry name" value="Phos-bd"/>
</dbReference>
<keyword evidence="7 12" id="KW-0592">Phosphate transport</keyword>
<reference evidence="14 15" key="1">
    <citation type="submission" date="2016-10" db="EMBL/GenBank/DDBJ databases">
        <authorList>
            <person name="de Groot N.N."/>
        </authorList>
    </citation>
    <scope>NUCLEOTIDE SEQUENCE [LARGE SCALE GENOMIC DNA]</scope>
    <source>
        <strain evidence="14 15">DSM 44778</strain>
    </source>
</reference>
<dbReference type="GO" id="GO:0006817">
    <property type="term" value="P:phosphate ion transport"/>
    <property type="evidence" value="ECO:0007669"/>
    <property type="project" value="UniProtKB-UniRule"/>
</dbReference>
<dbReference type="InterPro" id="IPR024370">
    <property type="entry name" value="PBP_domain"/>
</dbReference>
<feature type="domain" description="PBP" evidence="13">
    <location>
        <begin position="35"/>
        <end position="272"/>
    </location>
</feature>
<sequence>MFKKGMLLSGVVALVFTALTGCGSATKQSNGSGSEQKKLSGTLTAVGSSAMQPVIEEAAKEFMAKNPGVQVTVQGGGSGQGLTAAMNDTADIGNSDVFAEEKDKIDPQKVVDHKVFVVGMAPVAHPEVGVDNLTQQQLIDIFTGKIKNWKEVGGKDQKIVLVNRPESSGTRATFAKWALKGNKEFRGQGGLEEESSGTVRKIVAETPGAIGYLAFSYFDKSIKPLKLDGVEPTNQNVYTNKWKVWAYQHMYTNKNGKNKELEDAFINFIMSPDVQKGLVTKLGYIPVTDMKVERDAKGNITQK</sequence>
<dbReference type="FunFam" id="3.40.190.10:FF:000107">
    <property type="entry name" value="Phosphate ABC transporter, phosphate-binding protein"/>
    <property type="match status" value="1"/>
</dbReference>
<dbReference type="PANTHER" id="PTHR30570">
    <property type="entry name" value="PERIPLASMIC PHOSPHATE BINDING COMPONENT OF PHOSPHATE ABC TRANSPORTER"/>
    <property type="match status" value="1"/>
</dbReference>
<evidence type="ECO:0000256" key="10">
    <source>
        <dbReference type="ARBA" id="ARBA00023139"/>
    </source>
</evidence>
<keyword evidence="8 12" id="KW-0732">Signal</keyword>
<dbReference type="GO" id="GO:0005886">
    <property type="term" value="C:plasma membrane"/>
    <property type="evidence" value="ECO:0007669"/>
    <property type="project" value="UniProtKB-SubCell"/>
</dbReference>
<dbReference type="EMBL" id="FORR01000002">
    <property type="protein sequence ID" value="SFI82153.1"/>
    <property type="molecule type" value="Genomic_DNA"/>
</dbReference>
<dbReference type="PROSITE" id="PS51257">
    <property type="entry name" value="PROKAR_LIPOPROTEIN"/>
    <property type="match status" value="1"/>
</dbReference>
<evidence type="ECO:0000256" key="11">
    <source>
        <dbReference type="ARBA" id="ARBA00023288"/>
    </source>
</evidence>
<dbReference type="Gene3D" id="3.40.190.10">
    <property type="entry name" value="Periplasmic binding protein-like II"/>
    <property type="match status" value="2"/>
</dbReference>
<evidence type="ECO:0000256" key="5">
    <source>
        <dbReference type="ARBA" id="ARBA00022448"/>
    </source>
</evidence>
<dbReference type="CDD" id="cd13653">
    <property type="entry name" value="PBP2_phosphate_like_1"/>
    <property type="match status" value="1"/>
</dbReference>
<evidence type="ECO:0000313" key="14">
    <source>
        <dbReference type="EMBL" id="SFI82153.1"/>
    </source>
</evidence>
<evidence type="ECO:0000256" key="4">
    <source>
        <dbReference type="ARBA" id="ARBA00011529"/>
    </source>
</evidence>
<dbReference type="NCBIfam" id="TIGR02136">
    <property type="entry name" value="ptsS_2"/>
    <property type="match status" value="1"/>
</dbReference>
<dbReference type="InterPro" id="IPR050811">
    <property type="entry name" value="Phosphate_ABC_transporter"/>
</dbReference>
<evidence type="ECO:0000313" key="15">
    <source>
        <dbReference type="Proteomes" id="UP000199545"/>
    </source>
</evidence>
<keyword evidence="10 12" id="KW-0564">Palmitate</keyword>
<dbReference type="OrthoDB" id="9790048at2"/>
<name>A0A1I3LBL7_9BACL</name>
<protein>
    <recommendedName>
        <fullName evidence="12">Phosphate-binding protein</fullName>
    </recommendedName>
</protein>
<keyword evidence="15" id="KW-1185">Reference proteome</keyword>
<comment type="function">
    <text evidence="12">Involved in the system for phosphate transport across the cytoplasmic membrane.</text>
</comment>
<dbReference type="PANTHER" id="PTHR30570:SF4">
    <property type="entry name" value="PHOSPHATE-BINDING PROTEIN PSTS 1"/>
    <property type="match status" value="1"/>
</dbReference>
<comment type="subunit">
    <text evidence="4 12">The complex is composed of two ATP-binding proteins (PstB), two transmembrane proteins (PstC and PstA) and a solute-binding protein (PstS).</text>
</comment>
<evidence type="ECO:0000256" key="7">
    <source>
        <dbReference type="ARBA" id="ARBA00022592"/>
    </source>
</evidence>
<accession>A0A1I3LBL7</accession>
<evidence type="ECO:0000256" key="8">
    <source>
        <dbReference type="ARBA" id="ARBA00022729"/>
    </source>
</evidence>
<dbReference type="GO" id="GO:0042301">
    <property type="term" value="F:phosphate ion binding"/>
    <property type="evidence" value="ECO:0007669"/>
    <property type="project" value="UniProtKB-UniRule"/>
</dbReference>
<keyword evidence="6 12" id="KW-1003">Cell membrane</keyword>
<evidence type="ECO:0000256" key="9">
    <source>
        <dbReference type="ARBA" id="ARBA00023136"/>
    </source>
</evidence>
<evidence type="ECO:0000259" key="13">
    <source>
        <dbReference type="Pfam" id="PF12849"/>
    </source>
</evidence>
<keyword evidence="5 12" id="KW-0813">Transport</keyword>